<evidence type="ECO:0000256" key="6">
    <source>
        <dbReference type="ARBA" id="ARBA00022989"/>
    </source>
</evidence>
<comment type="similarity">
    <text evidence="2">Belongs to the galactose-3-O-sulfotransferase family.</text>
</comment>
<dbReference type="PANTHER" id="PTHR14647">
    <property type="entry name" value="GALACTOSE-3-O-SULFOTRANSFERASE"/>
    <property type="match status" value="1"/>
</dbReference>
<dbReference type="InterPro" id="IPR009729">
    <property type="entry name" value="Gal-3-0_sulfotransfrase"/>
</dbReference>
<feature type="compositionally biased region" description="Basic and acidic residues" evidence="10">
    <location>
        <begin position="383"/>
        <end position="400"/>
    </location>
</feature>
<evidence type="ECO:0000256" key="1">
    <source>
        <dbReference type="ARBA" id="ARBA00004323"/>
    </source>
</evidence>
<keyword evidence="8" id="KW-0472">Membrane</keyword>
<keyword evidence="9" id="KW-0325">Glycoprotein</keyword>
<proteinExistence type="inferred from homology"/>
<evidence type="ECO:0000256" key="10">
    <source>
        <dbReference type="SAM" id="MobiDB-lite"/>
    </source>
</evidence>
<keyword evidence="6" id="KW-1133">Transmembrane helix</keyword>
<feature type="region of interest" description="Disordered" evidence="10">
    <location>
        <begin position="349"/>
        <end position="400"/>
    </location>
</feature>
<dbReference type="SUPFAM" id="SSF52540">
    <property type="entry name" value="P-loop containing nucleoside triphosphate hydrolases"/>
    <property type="match status" value="1"/>
</dbReference>
<keyword evidence="3" id="KW-0808">Transferase</keyword>
<dbReference type="GO" id="GO:0009247">
    <property type="term" value="P:glycolipid biosynthetic process"/>
    <property type="evidence" value="ECO:0007669"/>
    <property type="project" value="InterPro"/>
</dbReference>
<accession>A0A8J5MYH2</accession>
<dbReference type="GO" id="GO:0000139">
    <property type="term" value="C:Golgi membrane"/>
    <property type="evidence" value="ECO:0007669"/>
    <property type="project" value="UniProtKB-SubCell"/>
</dbReference>
<dbReference type="PANTHER" id="PTHR14647:SF87">
    <property type="entry name" value="PUTATIVE-RELATED"/>
    <property type="match status" value="1"/>
</dbReference>
<keyword evidence="5" id="KW-0735">Signal-anchor</keyword>
<comment type="caution">
    <text evidence="11">The sequence shown here is derived from an EMBL/GenBank/DDBJ whole genome shotgun (WGS) entry which is preliminary data.</text>
</comment>
<dbReference type="GO" id="GO:0001733">
    <property type="term" value="F:galactosylceramide sulfotransferase activity"/>
    <property type="evidence" value="ECO:0007669"/>
    <property type="project" value="InterPro"/>
</dbReference>
<organism evidence="11 12">
    <name type="scientific">Homarus americanus</name>
    <name type="common">American lobster</name>
    <dbReference type="NCBI Taxonomy" id="6706"/>
    <lineage>
        <taxon>Eukaryota</taxon>
        <taxon>Metazoa</taxon>
        <taxon>Ecdysozoa</taxon>
        <taxon>Arthropoda</taxon>
        <taxon>Crustacea</taxon>
        <taxon>Multicrustacea</taxon>
        <taxon>Malacostraca</taxon>
        <taxon>Eumalacostraca</taxon>
        <taxon>Eucarida</taxon>
        <taxon>Decapoda</taxon>
        <taxon>Pleocyemata</taxon>
        <taxon>Astacidea</taxon>
        <taxon>Nephropoidea</taxon>
        <taxon>Nephropidae</taxon>
        <taxon>Homarus</taxon>
    </lineage>
</organism>
<keyword evidence="4" id="KW-0812">Transmembrane</keyword>
<dbReference type="Pfam" id="PF06990">
    <property type="entry name" value="Gal-3-0_sulfotr"/>
    <property type="match status" value="1"/>
</dbReference>
<feature type="compositionally biased region" description="Basic residues" evidence="10">
    <location>
        <begin position="350"/>
        <end position="382"/>
    </location>
</feature>
<evidence type="ECO:0000256" key="2">
    <source>
        <dbReference type="ARBA" id="ARBA00008124"/>
    </source>
</evidence>
<evidence type="ECO:0000256" key="3">
    <source>
        <dbReference type="ARBA" id="ARBA00022679"/>
    </source>
</evidence>
<dbReference type="Gene3D" id="3.40.50.300">
    <property type="entry name" value="P-loop containing nucleotide triphosphate hydrolases"/>
    <property type="match status" value="1"/>
</dbReference>
<dbReference type="EMBL" id="JAHLQT010020459">
    <property type="protein sequence ID" value="KAG7168231.1"/>
    <property type="molecule type" value="Genomic_DNA"/>
</dbReference>
<name>A0A8J5MYH2_HOMAM</name>
<evidence type="ECO:0000256" key="4">
    <source>
        <dbReference type="ARBA" id="ARBA00022692"/>
    </source>
</evidence>
<comment type="subcellular location">
    <subcellularLocation>
        <location evidence="1">Golgi apparatus membrane</location>
        <topology evidence="1">Single-pass type II membrane protein</topology>
    </subcellularLocation>
</comment>
<sequence length="400" mass="47520">MKDEPRMWSAQRAIPTCRPRRHLVFLKTHKCGSSTIQNVLMRYADANNLSVALPYSGQYLDDVAVGQSIKVRELKASPFAPPTGKYHFLIHHTRLNVRAIQQLTYDDSVWVTIVREPSAVFESMFHYYHLHKFYGATFDHLVYMGRLGRNQITWDMGLDDLDMRQESLLKEAINILDQTFHLVLVAERMDESLVLLRHLMCWTEEDVVAMARNVRKDRYRSYLSEHSVNTLEHFNAADVKLFDKHVEAFGRGRMEEEVTSLREMRDKVWKECGLKETNSVSKRRAHKDMERYLVVQYKVHNNGSTRQQKYCTDLVRSSIEYTQKLRWKQYSRFHFNINNPWNLTWSLPSPKRKSRIKSRRSSVSKGRRYQQRAWRLAHHHPPKEKEVVKEDNQKHFKNKE</sequence>
<keyword evidence="12" id="KW-1185">Reference proteome</keyword>
<evidence type="ECO:0000256" key="8">
    <source>
        <dbReference type="ARBA" id="ARBA00023136"/>
    </source>
</evidence>
<evidence type="ECO:0000256" key="9">
    <source>
        <dbReference type="ARBA" id="ARBA00023180"/>
    </source>
</evidence>
<reference evidence="11" key="1">
    <citation type="journal article" date="2021" name="Sci. Adv.">
        <title>The American lobster genome reveals insights on longevity, neural, and immune adaptations.</title>
        <authorList>
            <person name="Polinski J.M."/>
            <person name="Zimin A.V."/>
            <person name="Clark K.F."/>
            <person name="Kohn A.B."/>
            <person name="Sadowski N."/>
            <person name="Timp W."/>
            <person name="Ptitsyn A."/>
            <person name="Khanna P."/>
            <person name="Romanova D.Y."/>
            <person name="Williams P."/>
            <person name="Greenwood S.J."/>
            <person name="Moroz L.L."/>
            <person name="Walt D.R."/>
            <person name="Bodnar A.G."/>
        </authorList>
    </citation>
    <scope>NUCLEOTIDE SEQUENCE</scope>
    <source>
        <strain evidence="11">GMGI-L3</strain>
    </source>
</reference>
<dbReference type="Proteomes" id="UP000747542">
    <property type="component" value="Unassembled WGS sequence"/>
</dbReference>
<evidence type="ECO:0000256" key="7">
    <source>
        <dbReference type="ARBA" id="ARBA00023034"/>
    </source>
</evidence>
<evidence type="ECO:0000313" key="11">
    <source>
        <dbReference type="EMBL" id="KAG7168231.1"/>
    </source>
</evidence>
<gene>
    <name evidence="11" type="primary">Gal3st1-L3</name>
    <name evidence="11" type="ORF">Hamer_G016875</name>
</gene>
<keyword evidence="7" id="KW-0333">Golgi apparatus</keyword>
<protein>
    <submittedName>
        <fullName evidence="11">Galactosylceramide sulfotransferase-like 3</fullName>
    </submittedName>
</protein>
<evidence type="ECO:0000313" key="12">
    <source>
        <dbReference type="Proteomes" id="UP000747542"/>
    </source>
</evidence>
<dbReference type="InterPro" id="IPR027417">
    <property type="entry name" value="P-loop_NTPase"/>
</dbReference>
<evidence type="ECO:0000256" key="5">
    <source>
        <dbReference type="ARBA" id="ARBA00022968"/>
    </source>
</evidence>
<dbReference type="AlphaFoldDB" id="A0A8J5MYH2"/>